<proteinExistence type="predicted"/>
<feature type="transmembrane region" description="Helical" evidence="2">
    <location>
        <begin position="275"/>
        <end position="292"/>
    </location>
</feature>
<gene>
    <name evidence="4" type="ORF">E1293_34890</name>
</gene>
<evidence type="ECO:0000313" key="5">
    <source>
        <dbReference type="Proteomes" id="UP000295578"/>
    </source>
</evidence>
<feature type="transmembrane region" description="Helical" evidence="2">
    <location>
        <begin position="249"/>
        <end position="268"/>
    </location>
</feature>
<feature type="transmembrane region" description="Helical" evidence="2">
    <location>
        <begin position="26"/>
        <end position="42"/>
    </location>
</feature>
<feature type="transmembrane region" description="Helical" evidence="2">
    <location>
        <begin position="96"/>
        <end position="124"/>
    </location>
</feature>
<comment type="caution">
    <text evidence="4">The sequence shown here is derived from an EMBL/GenBank/DDBJ whole genome shotgun (WGS) entry which is preliminary data.</text>
</comment>
<keyword evidence="2" id="KW-1133">Transmembrane helix</keyword>
<feature type="transmembrane region" description="Helical" evidence="2">
    <location>
        <begin position="298"/>
        <end position="315"/>
    </location>
</feature>
<evidence type="ECO:0000256" key="1">
    <source>
        <dbReference type="SAM" id="MobiDB-lite"/>
    </source>
</evidence>
<feature type="transmembrane region" description="Helical" evidence="2">
    <location>
        <begin position="379"/>
        <end position="407"/>
    </location>
</feature>
<protein>
    <submittedName>
        <fullName evidence="4">C4-dicarboxylate ABC transporter</fullName>
    </submittedName>
</protein>
<name>A0A4R5AG28_9ACTN</name>
<feature type="transmembrane region" description="Helical" evidence="2">
    <location>
        <begin position="175"/>
        <end position="198"/>
    </location>
</feature>
<dbReference type="PANTHER" id="PTHR43568">
    <property type="entry name" value="P PROTEIN"/>
    <property type="match status" value="1"/>
</dbReference>
<dbReference type="Pfam" id="PF07158">
    <property type="entry name" value="MatC_N"/>
    <property type="match status" value="1"/>
</dbReference>
<keyword evidence="2" id="KW-0812">Transmembrane</keyword>
<keyword evidence="2" id="KW-0472">Membrane</keyword>
<dbReference type="OrthoDB" id="8738207at2"/>
<dbReference type="PANTHER" id="PTHR43568:SF1">
    <property type="entry name" value="P PROTEIN"/>
    <property type="match status" value="1"/>
</dbReference>
<evidence type="ECO:0000256" key="2">
    <source>
        <dbReference type="SAM" id="Phobius"/>
    </source>
</evidence>
<feature type="region of interest" description="Disordered" evidence="1">
    <location>
        <begin position="208"/>
        <end position="230"/>
    </location>
</feature>
<feature type="transmembrane region" description="Helical" evidence="2">
    <location>
        <begin position="419"/>
        <end position="440"/>
    </location>
</feature>
<dbReference type="AlphaFoldDB" id="A0A4R5AG28"/>
<dbReference type="InterPro" id="IPR051475">
    <property type="entry name" value="Diverse_Ion_Transporter"/>
</dbReference>
<dbReference type="RefSeq" id="WP_132202313.1">
    <property type="nucleotide sequence ID" value="NZ_SMKY01000236.1"/>
</dbReference>
<keyword evidence="5" id="KW-1185">Reference proteome</keyword>
<dbReference type="Proteomes" id="UP000295578">
    <property type="component" value="Unassembled WGS sequence"/>
</dbReference>
<evidence type="ECO:0000313" key="4">
    <source>
        <dbReference type="EMBL" id="TDD70316.1"/>
    </source>
</evidence>
<feature type="transmembrane region" description="Helical" evidence="2">
    <location>
        <begin position="54"/>
        <end position="76"/>
    </location>
</feature>
<dbReference type="EMBL" id="SMKY01000236">
    <property type="protein sequence ID" value="TDD70316.1"/>
    <property type="molecule type" value="Genomic_DNA"/>
</dbReference>
<accession>A0A4R5AG28</accession>
<reference evidence="4 5" key="1">
    <citation type="submission" date="2019-03" db="EMBL/GenBank/DDBJ databases">
        <title>Draft genome sequences of novel Actinobacteria.</title>
        <authorList>
            <person name="Sahin N."/>
            <person name="Ay H."/>
            <person name="Saygin H."/>
        </authorList>
    </citation>
    <scope>NUCLEOTIDE SEQUENCE [LARGE SCALE GENOMIC DNA]</scope>
    <source>
        <strain evidence="4 5">DSM 45941</strain>
    </source>
</reference>
<sequence length="441" mass="45259">MSTEVLSVIVLLAVFAVGTFRPVNLGALALVATFALGLTAAGEDFDTLLKGFPVDVLILLVGVTYLFGIATVNGTIDWIVTSAARLVRGNRAVIPWLLFFVAAIPTTAGAAGPACVALLAPIAVRMAGRHRLDPRLAGLMVINGSNSGNFSPLNVLGVIVNGTVERNGLDVGRGWLWLGNFVVTIALGAACFAVFGGLDLVRRTRPAEAAPDAAPGGPGGAVPQQETEPAPGGLLVEEKTEAPPATRPLPLAATLTAIVAVAVGALVFDQDIGMLALIAAVALHLVLPGSSAGAQDKISWSTVLLICGIVTYVELMQRMGTVKWIGQSVADIDAALLAALLLCFIAALVSAFASSIGVLGAMIPLAVPFLHTGGVGQTGMVIALAVCATAVDATPFSSMGALTVASAPERDRSMLYRGLVRWGFSMVVVAPLTTWLVFIVI</sequence>
<feature type="transmembrane region" description="Helical" evidence="2">
    <location>
        <begin position="336"/>
        <end position="367"/>
    </location>
</feature>
<evidence type="ECO:0000259" key="3">
    <source>
        <dbReference type="Pfam" id="PF07158"/>
    </source>
</evidence>
<feature type="domain" description="Dicarboxylate carrier MatC N-terminal" evidence="3">
    <location>
        <begin position="1"/>
        <end position="148"/>
    </location>
</feature>
<dbReference type="InterPro" id="IPR009827">
    <property type="entry name" value="MatC_N"/>
</dbReference>
<organism evidence="4 5">
    <name type="scientific">Actinomadura darangshiensis</name>
    <dbReference type="NCBI Taxonomy" id="705336"/>
    <lineage>
        <taxon>Bacteria</taxon>
        <taxon>Bacillati</taxon>
        <taxon>Actinomycetota</taxon>
        <taxon>Actinomycetes</taxon>
        <taxon>Streptosporangiales</taxon>
        <taxon>Thermomonosporaceae</taxon>
        <taxon>Actinomadura</taxon>
    </lineage>
</organism>